<feature type="transmembrane region" description="Helical" evidence="5">
    <location>
        <begin position="94"/>
        <end position="115"/>
    </location>
</feature>
<feature type="transmembrane region" description="Helical" evidence="5">
    <location>
        <begin position="20"/>
        <end position="41"/>
    </location>
</feature>
<dbReference type="InterPro" id="IPR052556">
    <property type="entry name" value="PolySynth_Transporter"/>
</dbReference>
<feature type="transmembrane region" description="Helical" evidence="5">
    <location>
        <begin position="122"/>
        <end position="146"/>
    </location>
</feature>
<dbReference type="GO" id="GO:0016020">
    <property type="term" value="C:membrane"/>
    <property type="evidence" value="ECO:0007669"/>
    <property type="project" value="UniProtKB-SubCell"/>
</dbReference>
<dbReference type="InterPro" id="IPR002797">
    <property type="entry name" value="Polysacc_synth"/>
</dbReference>
<dbReference type="AlphaFoldDB" id="A0A6C7ECM5"/>
<gene>
    <name evidence="6" type="ORF">YM304_14520</name>
</gene>
<accession>A0A6C7ECM5</accession>
<dbReference type="Pfam" id="PF01943">
    <property type="entry name" value="Polysacc_synt"/>
    <property type="match status" value="1"/>
</dbReference>
<evidence type="ECO:0000256" key="5">
    <source>
        <dbReference type="SAM" id="Phobius"/>
    </source>
</evidence>
<dbReference type="Proteomes" id="UP000011863">
    <property type="component" value="Chromosome"/>
</dbReference>
<feature type="transmembrane region" description="Helical" evidence="5">
    <location>
        <begin position="400"/>
        <end position="419"/>
    </location>
</feature>
<sequence>METESEVEVGQPRRSMARNAAALMASQSVTWVLATVVAAIVPRFLGPVPIGRLSLGVAIWLMVSVLASLGTPTMLTVEVARDVPAARVLAARAIRARAVAFVAVAPFVVLLLLVADYERRTVAIVLAMSFAAFVNLVSSTYASVIHGLQEMGATARVEVIGKLLNAVAVVSALALGGGALAIVGVGAGVSVVSAVLLVNAFRRVCPPATSTSDWSARRVATVAAPFLLAEASLVVYQQLDTLVMSILVDEETIGWYATADLLFGSLLFVPVILMTAMFPAIADMHQRDPAEVPHLLERSSRSLLVVSVPIGVGTIVVSRSFVNTLYGDAYDNAAPVLAVFGVVVILSCQTIMLGRFALATDRVAFWVRLMVFSILLTVPLDLVFVPWTRDRFDNGALGGALAYVVTESIMMIVGVVRMAPHLLTMRTLDRVLRCGAAGGLMLWVGWQFRDMVFVIPGTVSVGVYVVAVWLLRVLSEDEIDQLRRLTRVFRSRWPGRHKKAER</sequence>
<proteinExistence type="predicted"/>
<feature type="transmembrane region" description="Helical" evidence="5">
    <location>
        <begin position="53"/>
        <end position="74"/>
    </location>
</feature>
<reference evidence="6 7" key="1">
    <citation type="journal article" date="2013" name="Int. J. Syst. Evol. Microbiol.">
        <title>Ilumatobacter nonamiense sp. nov. and Ilumatobacter coccineum sp. nov., isolated from seashore sand.</title>
        <authorList>
            <person name="Matsumoto A."/>
            <person name="Kasai H."/>
            <person name="Matsuo Y."/>
            <person name="Shizuri Y."/>
            <person name="Ichikawa N."/>
            <person name="Fujita N."/>
            <person name="Omura S."/>
            <person name="Takahashi Y."/>
        </authorList>
    </citation>
    <scope>NUCLEOTIDE SEQUENCE [LARGE SCALE GENOMIC DNA]</scope>
    <source>
        <strain evidence="7">NBRC 103263 / KCTC 29153 / YM16-304</strain>
    </source>
</reference>
<keyword evidence="7" id="KW-1185">Reference proteome</keyword>
<evidence type="ECO:0000256" key="1">
    <source>
        <dbReference type="ARBA" id="ARBA00004141"/>
    </source>
</evidence>
<feature type="transmembrane region" description="Helical" evidence="5">
    <location>
        <begin position="454"/>
        <end position="474"/>
    </location>
</feature>
<keyword evidence="4 5" id="KW-0472">Membrane</keyword>
<evidence type="ECO:0000313" key="7">
    <source>
        <dbReference type="Proteomes" id="UP000011863"/>
    </source>
</evidence>
<comment type="subcellular location">
    <subcellularLocation>
        <location evidence="1">Membrane</location>
        <topology evidence="1">Multi-pass membrane protein</topology>
    </subcellularLocation>
</comment>
<feature type="transmembrane region" description="Helical" evidence="5">
    <location>
        <begin position="219"/>
        <end position="239"/>
    </location>
</feature>
<dbReference type="EMBL" id="AP012057">
    <property type="protein sequence ID" value="BAN01766.1"/>
    <property type="molecule type" value="Genomic_DNA"/>
</dbReference>
<feature type="transmembrane region" description="Helical" evidence="5">
    <location>
        <begin position="365"/>
        <end position="388"/>
    </location>
</feature>
<protein>
    <submittedName>
        <fullName evidence="6">Putative polysaccharide biosynthesis protein</fullName>
    </submittedName>
</protein>
<dbReference type="OrthoDB" id="103403at2"/>
<dbReference type="PANTHER" id="PTHR43424:SF1">
    <property type="entry name" value="LOCUS PUTATIVE PROTEIN 1-RELATED"/>
    <property type="match status" value="1"/>
</dbReference>
<feature type="transmembrane region" description="Helical" evidence="5">
    <location>
        <begin position="431"/>
        <end position="448"/>
    </location>
</feature>
<keyword evidence="2 5" id="KW-0812">Transmembrane</keyword>
<keyword evidence="3 5" id="KW-1133">Transmembrane helix</keyword>
<evidence type="ECO:0000313" key="6">
    <source>
        <dbReference type="EMBL" id="BAN01766.1"/>
    </source>
</evidence>
<feature type="transmembrane region" description="Helical" evidence="5">
    <location>
        <begin position="166"/>
        <end position="198"/>
    </location>
</feature>
<evidence type="ECO:0000256" key="2">
    <source>
        <dbReference type="ARBA" id="ARBA00022692"/>
    </source>
</evidence>
<feature type="transmembrane region" description="Helical" evidence="5">
    <location>
        <begin position="259"/>
        <end position="282"/>
    </location>
</feature>
<feature type="transmembrane region" description="Helical" evidence="5">
    <location>
        <begin position="303"/>
        <end position="322"/>
    </location>
</feature>
<feature type="transmembrane region" description="Helical" evidence="5">
    <location>
        <begin position="334"/>
        <end position="353"/>
    </location>
</feature>
<dbReference type="KEGG" id="aym:YM304_14520"/>
<name>A0A6C7ECM5_ILUCY</name>
<dbReference type="PANTHER" id="PTHR43424">
    <property type="entry name" value="LOCUS PUTATIVE PROTEIN 1-RELATED"/>
    <property type="match status" value="1"/>
</dbReference>
<evidence type="ECO:0000256" key="3">
    <source>
        <dbReference type="ARBA" id="ARBA00022989"/>
    </source>
</evidence>
<organism evidence="6 7">
    <name type="scientific">Ilumatobacter coccineus (strain NBRC 103263 / KCTC 29153 / YM16-304)</name>
    <dbReference type="NCBI Taxonomy" id="1313172"/>
    <lineage>
        <taxon>Bacteria</taxon>
        <taxon>Bacillati</taxon>
        <taxon>Actinomycetota</taxon>
        <taxon>Acidimicrobiia</taxon>
        <taxon>Acidimicrobiales</taxon>
        <taxon>Ilumatobacteraceae</taxon>
        <taxon>Ilumatobacter</taxon>
    </lineage>
</organism>
<evidence type="ECO:0000256" key="4">
    <source>
        <dbReference type="ARBA" id="ARBA00023136"/>
    </source>
</evidence>